<keyword evidence="8" id="KW-0812">Transmembrane</keyword>
<dbReference type="InterPro" id="IPR036864">
    <property type="entry name" value="Zn2-C6_fun-type_DNA-bd_sf"/>
</dbReference>
<keyword evidence="5" id="KW-0804">Transcription</keyword>
<protein>
    <recommendedName>
        <fullName evidence="9">Zn(2)-C6 fungal-type domain-containing protein</fullName>
    </recommendedName>
</protein>
<dbReference type="InterPro" id="IPR051711">
    <property type="entry name" value="Stress_Response_Reg"/>
</dbReference>
<dbReference type="Proteomes" id="UP000304928">
    <property type="component" value="Unassembled WGS sequence"/>
</dbReference>
<organism evidence="10 11">
    <name type="scientific">Aureobasidium pullulans</name>
    <name type="common">Black yeast</name>
    <name type="synonym">Pullularia pullulans</name>
    <dbReference type="NCBI Taxonomy" id="5580"/>
    <lineage>
        <taxon>Eukaryota</taxon>
        <taxon>Fungi</taxon>
        <taxon>Dikarya</taxon>
        <taxon>Ascomycota</taxon>
        <taxon>Pezizomycotina</taxon>
        <taxon>Dothideomycetes</taxon>
        <taxon>Dothideomycetidae</taxon>
        <taxon>Dothideales</taxon>
        <taxon>Saccotheciaceae</taxon>
        <taxon>Aureobasidium</taxon>
    </lineage>
</organism>
<comment type="caution">
    <text evidence="10">The sequence shown here is derived from an EMBL/GenBank/DDBJ whole genome shotgun (WGS) entry which is preliminary data.</text>
</comment>
<dbReference type="GO" id="GO:0000981">
    <property type="term" value="F:DNA-binding transcription factor activity, RNA polymerase II-specific"/>
    <property type="evidence" value="ECO:0007669"/>
    <property type="project" value="InterPro"/>
</dbReference>
<dbReference type="GO" id="GO:0043565">
    <property type="term" value="F:sequence-specific DNA binding"/>
    <property type="evidence" value="ECO:0007669"/>
    <property type="project" value="TreeGrafter"/>
</dbReference>
<feature type="transmembrane region" description="Helical" evidence="8">
    <location>
        <begin position="543"/>
        <end position="565"/>
    </location>
</feature>
<feature type="domain" description="Zn(2)-C6 fungal-type" evidence="9">
    <location>
        <begin position="42"/>
        <end position="71"/>
    </location>
</feature>
<dbReference type="InterPro" id="IPR001138">
    <property type="entry name" value="Zn2Cys6_DnaBD"/>
</dbReference>
<accession>A0A4S9B3I6</accession>
<dbReference type="CDD" id="cd12148">
    <property type="entry name" value="fungal_TF_MHR"/>
    <property type="match status" value="1"/>
</dbReference>
<dbReference type="PROSITE" id="PS00463">
    <property type="entry name" value="ZN2_CY6_FUNGAL_1"/>
    <property type="match status" value="1"/>
</dbReference>
<gene>
    <name evidence="10" type="ORF">D6D15_07033</name>
</gene>
<dbReference type="PANTHER" id="PTHR47540:SF3">
    <property type="entry name" value="ZN(II)2CYS6 TRANSCRIPTION FACTOR (EUROFUNG)"/>
    <property type="match status" value="1"/>
</dbReference>
<sequence>MNGSITTPPNQPVLTPQSNVPSSNISAADKRGARARMRATRACDRCKGKKARCSGNQPCTLCDRLGLECAYKASYRRGRTPYILPSTHVPPTPDVNTAAVANAQPMLSLAPSFPDLAETVVEAGKAAEEAALEDAGEESSISELVDVPSSYIGPASGVSFLTRAKKRLQEDATSSHTTDASTFASGDTPLPECDSSFLVLPPKHEAMLLIGTYFNVSFPTHRYLHRPTVGIWCDELYRNQMQCFFKPGDREKKAIVLMVLAQATLTSRHKDENNAARSVMFYVASEQQLTKESGETRLTSVMSRLLQCHYLASQSRINHAWSLFGTTARLAFAVGLHRKQRPQAGRVNHVEMQCRRRTFWAVYSLDRYLSAALGRPKAIHDDDIDQDLPDCLDDENILPDNLITRPPHSQSVMQASICHIKLTRILSGILKEQYPIHPLPTPSHHLITIKYTACLHSWHSDSFPFVTKSWQDIILLAAPFSRQCEVLINAYSHAVILLHRPLLLCDIKTEDDKHAVQDSANACVEAALRILGLFGDSCEGGRMYGAFWLMQYYVFCAIAVLYVCIIRKLSPPHHWHAHLRTVDRCQRLLSQHALQASFARRYAIFLGELRVEAEKKVEGRLRGGGSDDVVMEEPHVRDREVEIHQQQQQRQDSTTTPFEMGEVDAATVSSLFDELTNWEELDSFVSFIRPSYHRRWRSRNIMGFVWLTRLHQVMAGINFDFDAAFASATDST</sequence>
<evidence type="ECO:0000259" key="9">
    <source>
        <dbReference type="PROSITE" id="PS50048"/>
    </source>
</evidence>
<keyword evidence="2" id="KW-0479">Metal-binding</keyword>
<evidence type="ECO:0000256" key="2">
    <source>
        <dbReference type="ARBA" id="ARBA00022723"/>
    </source>
</evidence>
<dbReference type="InterPro" id="IPR007219">
    <property type="entry name" value="XnlR_reg_dom"/>
</dbReference>
<dbReference type="GO" id="GO:0006351">
    <property type="term" value="P:DNA-templated transcription"/>
    <property type="evidence" value="ECO:0007669"/>
    <property type="project" value="InterPro"/>
</dbReference>
<keyword evidence="6" id="KW-0539">Nucleus</keyword>
<keyword evidence="8" id="KW-1133">Transmembrane helix</keyword>
<dbReference type="CDD" id="cd00067">
    <property type="entry name" value="GAL4"/>
    <property type="match status" value="1"/>
</dbReference>
<dbReference type="SUPFAM" id="SSF57701">
    <property type="entry name" value="Zn2/Cys6 DNA-binding domain"/>
    <property type="match status" value="1"/>
</dbReference>
<keyword evidence="8" id="KW-0472">Membrane</keyword>
<dbReference type="Pfam" id="PF04082">
    <property type="entry name" value="Fungal_trans"/>
    <property type="match status" value="1"/>
</dbReference>
<evidence type="ECO:0000313" key="11">
    <source>
        <dbReference type="Proteomes" id="UP000304928"/>
    </source>
</evidence>
<evidence type="ECO:0000256" key="6">
    <source>
        <dbReference type="ARBA" id="ARBA00023242"/>
    </source>
</evidence>
<dbReference type="SMART" id="SM00066">
    <property type="entry name" value="GAL4"/>
    <property type="match status" value="1"/>
</dbReference>
<dbReference type="PANTHER" id="PTHR47540">
    <property type="entry name" value="THIAMINE REPRESSIBLE GENES REGULATORY PROTEIN THI5"/>
    <property type="match status" value="1"/>
</dbReference>
<evidence type="ECO:0000256" key="3">
    <source>
        <dbReference type="ARBA" id="ARBA00023015"/>
    </source>
</evidence>
<dbReference type="SMART" id="SM00906">
    <property type="entry name" value="Fungal_trans"/>
    <property type="match status" value="1"/>
</dbReference>
<reference evidence="10 11" key="1">
    <citation type="submission" date="2018-10" db="EMBL/GenBank/DDBJ databases">
        <title>Fifty Aureobasidium pullulans genomes reveal a recombining polyextremotolerant generalist.</title>
        <authorList>
            <person name="Gostincar C."/>
            <person name="Turk M."/>
            <person name="Zajc J."/>
            <person name="Gunde-Cimerman N."/>
        </authorList>
    </citation>
    <scope>NUCLEOTIDE SEQUENCE [LARGE SCALE GENOMIC DNA]</scope>
    <source>
        <strain evidence="10 11">EXF-10507</strain>
    </source>
</reference>
<evidence type="ECO:0000256" key="4">
    <source>
        <dbReference type="ARBA" id="ARBA00023125"/>
    </source>
</evidence>
<dbReference type="GO" id="GO:0005634">
    <property type="term" value="C:nucleus"/>
    <property type="evidence" value="ECO:0007669"/>
    <property type="project" value="UniProtKB-SubCell"/>
</dbReference>
<dbReference type="PROSITE" id="PS50048">
    <property type="entry name" value="ZN2_CY6_FUNGAL_2"/>
    <property type="match status" value="1"/>
</dbReference>
<dbReference type="Gene3D" id="4.10.240.10">
    <property type="entry name" value="Zn(2)-C6 fungal-type DNA-binding domain"/>
    <property type="match status" value="1"/>
</dbReference>
<keyword evidence="3" id="KW-0805">Transcription regulation</keyword>
<evidence type="ECO:0000256" key="1">
    <source>
        <dbReference type="ARBA" id="ARBA00004123"/>
    </source>
</evidence>
<keyword evidence="4" id="KW-0238">DNA-binding</keyword>
<dbReference type="GO" id="GO:0008270">
    <property type="term" value="F:zinc ion binding"/>
    <property type="evidence" value="ECO:0007669"/>
    <property type="project" value="InterPro"/>
</dbReference>
<dbReference type="GO" id="GO:0045944">
    <property type="term" value="P:positive regulation of transcription by RNA polymerase II"/>
    <property type="evidence" value="ECO:0007669"/>
    <property type="project" value="TreeGrafter"/>
</dbReference>
<dbReference type="EMBL" id="QZAR01000137">
    <property type="protein sequence ID" value="THW86916.1"/>
    <property type="molecule type" value="Genomic_DNA"/>
</dbReference>
<name>A0A4S9B3I6_AURPU</name>
<evidence type="ECO:0000256" key="8">
    <source>
        <dbReference type="SAM" id="Phobius"/>
    </source>
</evidence>
<comment type="subcellular location">
    <subcellularLocation>
        <location evidence="1">Nucleus</location>
    </subcellularLocation>
</comment>
<proteinExistence type="predicted"/>
<dbReference type="AlphaFoldDB" id="A0A4S9B3I6"/>
<feature type="compositionally biased region" description="Polar residues" evidence="7">
    <location>
        <begin position="1"/>
        <end position="26"/>
    </location>
</feature>
<evidence type="ECO:0000256" key="5">
    <source>
        <dbReference type="ARBA" id="ARBA00023163"/>
    </source>
</evidence>
<evidence type="ECO:0000256" key="7">
    <source>
        <dbReference type="SAM" id="MobiDB-lite"/>
    </source>
</evidence>
<dbReference type="Pfam" id="PF00172">
    <property type="entry name" value="Zn_clus"/>
    <property type="match status" value="1"/>
</dbReference>
<evidence type="ECO:0000313" key="10">
    <source>
        <dbReference type="EMBL" id="THW86916.1"/>
    </source>
</evidence>
<feature type="region of interest" description="Disordered" evidence="7">
    <location>
        <begin position="1"/>
        <end position="33"/>
    </location>
</feature>